<feature type="transmembrane region" description="Helical" evidence="1">
    <location>
        <begin position="20"/>
        <end position="38"/>
    </location>
</feature>
<keyword evidence="3" id="KW-1185">Reference proteome</keyword>
<sequence>MQALFVPSLKPTPLPVKLIAGYQFATALFGCYALFWALQQGSGVIDPLGASSTGLDLLQHWIQTRHWLALVFIGAIVVATVIHTLLGIGLLKKYPFARTATIWWDWTVIGLAGLSIAQFAWYFWIEAVVIALSYVIIYYLQQPETIDVFQPEY</sequence>
<dbReference type="RefSeq" id="WP_054534290.1">
    <property type="nucleotide sequence ID" value="NZ_LGKP01000015.1"/>
</dbReference>
<evidence type="ECO:0000256" key="1">
    <source>
        <dbReference type="SAM" id="Phobius"/>
    </source>
</evidence>
<organism evidence="2 3">
    <name type="scientific">Herpetosiphon geysericola</name>
    <dbReference type="NCBI Taxonomy" id="70996"/>
    <lineage>
        <taxon>Bacteria</taxon>
        <taxon>Bacillati</taxon>
        <taxon>Chloroflexota</taxon>
        <taxon>Chloroflexia</taxon>
        <taxon>Herpetosiphonales</taxon>
        <taxon>Herpetosiphonaceae</taxon>
        <taxon>Herpetosiphon</taxon>
    </lineage>
</organism>
<feature type="transmembrane region" description="Helical" evidence="1">
    <location>
        <begin position="67"/>
        <end position="91"/>
    </location>
</feature>
<protein>
    <submittedName>
        <fullName evidence="2">Uncharacterized protein</fullName>
    </submittedName>
</protein>
<keyword evidence="1" id="KW-1133">Transmembrane helix</keyword>
<name>A0A0P6XX33_9CHLR</name>
<feature type="transmembrane region" description="Helical" evidence="1">
    <location>
        <begin position="121"/>
        <end position="140"/>
    </location>
</feature>
<comment type="caution">
    <text evidence="2">The sequence shown here is derived from an EMBL/GenBank/DDBJ whole genome shotgun (WGS) entry which is preliminary data.</text>
</comment>
<keyword evidence="1" id="KW-0812">Transmembrane</keyword>
<proteinExistence type="predicted"/>
<dbReference type="AlphaFoldDB" id="A0A0P6XX33"/>
<dbReference type="EMBL" id="LGKP01000015">
    <property type="protein sequence ID" value="KPL88968.1"/>
    <property type="molecule type" value="Genomic_DNA"/>
</dbReference>
<gene>
    <name evidence="2" type="ORF">SE18_09950</name>
</gene>
<evidence type="ECO:0000313" key="2">
    <source>
        <dbReference type="EMBL" id="KPL88968.1"/>
    </source>
</evidence>
<reference evidence="2 3" key="1">
    <citation type="submission" date="2015-07" db="EMBL/GenBank/DDBJ databases">
        <title>Whole genome sequence of Herpetosiphon geysericola DSM 7119.</title>
        <authorList>
            <person name="Hemp J."/>
            <person name="Ward L.M."/>
            <person name="Pace L.A."/>
            <person name="Fischer W.W."/>
        </authorList>
    </citation>
    <scope>NUCLEOTIDE SEQUENCE [LARGE SCALE GENOMIC DNA]</scope>
    <source>
        <strain evidence="2 3">DSM 7119</strain>
    </source>
</reference>
<evidence type="ECO:0000313" key="3">
    <source>
        <dbReference type="Proteomes" id="UP000050277"/>
    </source>
</evidence>
<keyword evidence="1" id="KW-0472">Membrane</keyword>
<dbReference type="OrthoDB" id="9824305at2"/>
<dbReference type="Proteomes" id="UP000050277">
    <property type="component" value="Unassembled WGS sequence"/>
</dbReference>
<accession>A0A0P6XX33</accession>
<dbReference type="STRING" id="70996.SE18_09950"/>